<proteinExistence type="predicted"/>
<dbReference type="InterPro" id="IPR045136">
    <property type="entry name" value="Iah1-like"/>
</dbReference>
<feature type="signal peptide" evidence="1">
    <location>
        <begin position="1"/>
        <end position="24"/>
    </location>
</feature>
<reference evidence="3" key="1">
    <citation type="submission" date="2021-02" db="EMBL/GenBank/DDBJ databases">
        <authorList>
            <person name="Palmer J.M."/>
        </authorList>
    </citation>
    <scope>NUCLEOTIDE SEQUENCE</scope>
    <source>
        <strain evidence="3">SCRP734</strain>
    </source>
</reference>
<evidence type="ECO:0000256" key="1">
    <source>
        <dbReference type="SAM" id="SignalP"/>
    </source>
</evidence>
<dbReference type="PANTHER" id="PTHR14209:SF19">
    <property type="entry name" value="ISOAMYL ACETATE-HYDROLYZING ESTERASE 1 HOMOLOG"/>
    <property type="match status" value="1"/>
</dbReference>
<dbReference type="Pfam" id="PF13472">
    <property type="entry name" value="Lipase_GDSL_2"/>
    <property type="match status" value="1"/>
</dbReference>
<dbReference type="Proteomes" id="UP000694044">
    <property type="component" value="Unassembled WGS sequence"/>
</dbReference>
<keyword evidence="4" id="KW-1185">Reference proteome</keyword>
<dbReference type="PANTHER" id="PTHR14209">
    <property type="entry name" value="ISOAMYL ACETATE-HYDROLYZING ESTERASE 1"/>
    <property type="match status" value="1"/>
</dbReference>
<evidence type="ECO:0000313" key="4">
    <source>
        <dbReference type="Proteomes" id="UP000694044"/>
    </source>
</evidence>
<dbReference type="InterPro" id="IPR013830">
    <property type="entry name" value="SGNH_hydro"/>
</dbReference>
<accession>A0A8T1VI31</accession>
<feature type="chain" id="PRO_5035786769" description="SGNH hydrolase-type esterase domain-containing protein" evidence="1">
    <location>
        <begin position="25"/>
        <end position="238"/>
    </location>
</feature>
<sequence>MARTIHGFLVFLTLAAAFALPVQSQTTSEAQSTLRPVILLTGDSLTEQGTYPKVDGWVALLQARYTRSTDIITRGLSGYNTKWFLNNPEVHVPIEEFTENLREIVRGFQKAAPSAKLLVITPPHIDDAARVKYAAQRTDAKRGLVDRSNAATAEYAHACVAVANELKVSVLDLYALFNAMTVEARNAMLVDGIHFNVAGNELVEKQFRNKLSSDFSALVSSLSTSQFPAASKYMGEDP</sequence>
<keyword evidence="1" id="KW-0732">Signal</keyword>
<organism evidence="3 4">
    <name type="scientific">Phytophthora pseudosyringae</name>
    <dbReference type="NCBI Taxonomy" id="221518"/>
    <lineage>
        <taxon>Eukaryota</taxon>
        <taxon>Sar</taxon>
        <taxon>Stramenopiles</taxon>
        <taxon>Oomycota</taxon>
        <taxon>Peronosporomycetes</taxon>
        <taxon>Peronosporales</taxon>
        <taxon>Peronosporaceae</taxon>
        <taxon>Phytophthora</taxon>
    </lineage>
</organism>
<evidence type="ECO:0000259" key="2">
    <source>
        <dbReference type="Pfam" id="PF13472"/>
    </source>
</evidence>
<protein>
    <recommendedName>
        <fullName evidence="2">SGNH hydrolase-type esterase domain-containing protein</fullName>
    </recommendedName>
</protein>
<dbReference type="OrthoDB" id="671439at2759"/>
<comment type="caution">
    <text evidence="3">The sequence shown here is derived from an EMBL/GenBank/DDBJ whole genome shotgun (WGS) entry which is preliminary data.</text>
</comment>
<gene>
    <name evidence="3" type="ORF">PHYPSEUDO_006611</name>
</gene>
<evidence type="ECO:0000313" key="3">
    <source>
        <dbReference type="EMBL" id="KAG7380937.1"/>
    </source>
</evidence>
<dbReference type="AlphaFoldDB" id="A0A8T1VI31"/>
<feature type="domain" description="SGNH hydrolase-type esterase" evidence="2">
    <location>
        <begin position="90"/>
        <end position="202"/>
    </location>
</feature>
<dbReference type="EMBL" id="JAGDFM010000269">
    <property type="protein sequence ID" value="KAG7380937.1"/>
    <property type="molecule type" value="Genomic_DNA"/>
</dbReference>
<name>A0A8T1VI31_9STRA</name>